<organism evidence="1 2">
    <name type="scientific">Cyclobacterium qasimii</name>
    <dbReference type="NCBI Taxonomy" id="1350429"/>
    <lineage>
        <taxon>Bacteria</taxon>
        <taxon>Pseudomonadati</taxon>
        <taxon>Bacteroidota</taxon>
        <taxon>Cytophagia</taxon>
        <taxon>Cytophagales</taxon>
        <taxon>Cyclobacteriaceae</taxon>
        <taxon>Cyclobacterium</taxon>
    </lineage>
</organism>
<name>A0A512CHI0_9BACT</name>
<dbReference type="AlphaFoldDB" id="A0A512CHI0"/>
<sequence>MDIKENWQLIKNHFNVSFKTSLSVSIASVTKDNMPTVTPIGTLFLNMDHTGFYFEKFPKTIPENAKTNKNICVLGVNSSKWFWLKALYKLQFSSYPAIRLYGELGEKRKASGIEISRLNRRMNATKALKGNAYLWGDMEFVREIKFTKAEGVNIGKMSDGFLK</sequence>
<comment type="caution">
    <text evidence="1">The sequence shown here is derived from an EMBL/GenBank/DDBJ whole genome shotgun (WGS) entry which is preliminary data.</text>
</comment>
<accession>A0A512CHI0</accession>
<reference evidence="1 2" key="1">
    <citation type="submission" date="2019-07" db="EMBL/GenBank/DDBJ databases">
        <title>Whole genome shotgun sequence of Cyclobacterium qasimii NBRC 106168.</title>
        <authorList>
            <person name="Hosoyama A."/>
            <person name="Uohara A."/>
            <person name="Ohji S."/>
            <person name="Ichikawa N."/>
        </authorList>
    </citation>
    <scope>NUCLEOTIDE SEQUENCE [LARGE SCALE GENOMIC DNA]</scope>
    <source>
        <strain evidence="1 2">NBRC 106168</strain>
    </source>
</reference>
<dbReference type="Proteomes" id="UP000321301">
    <property type="component" value="Unassembled WGS sequence"/>
</dbReference>
<dbReference type="EMBL" id="BJYV01000024">
    <property type="protein sequence ID" value="GEO23510.1"/>
    <property type="molecule type" value="Genomic_DNA"/>
</dbReference>
<evidence type="ECO:0008006" key="3">
    <source>
        <dbReference type="Google" id="ProtNLM"/>
    </source>
</evidence>
<protein>
    <recommendedName>
        <fullName evidence="3">Pyridoxamine 5'-phosphate oxidase putative domain-containing protein</fullName>
    </recommendedName>
</protein>
<gene>
    <name evidence="1" type="ORF">CQA01_40440</name>
</gene>
<dbReference type="RefSeq" id="WP_020893075.1">
    <property type="nucleotide sequence ID" value="NZ_BJYV01000024.1"/>
</dbReference>
<evidence type="ECO:0000313" key="1">
    <source>
        <dbReference type="EMBL" id="GEO23510.1"/>
    </source>
</evidence>
<proteinExistence type="predicted"/>
<evidence type="ECO:0000313" key="2">
    <source>
        <dbReference type="Proteomes" id="UP000321301"/>
    </source>
</evidence>
<keyword evidence="2" id="KW-1185">Reference proteome</keyword>